<sequence length="178" mass="19433">MPKSLTRDLVVFISGCFVLSLIWPSLQYEFALYGLAIENGQWYRLFTVALVHGGWIHLLFNMLALYSLGFNIENYLGRGKYIFILITSLLFGSITSYLFNPLTSMAVGSSGMIFGLFGCLLIVGKRLGANLKEGAGLIALNLAIPFLIPGIDWKAHLGGLLGGGLATLVVKPKKSSWE</sequence>
<feature type="transmembrane region" description="Helical" evidence="7">
    <location>
        <begin position="46"/>
        <end position="69"/>
    </location>
</feature>
<keyword evidence="9" id="KW-0645">Protease</keyword>
<dbReference type="InterPro" id="IPR022764">
    <property type="entry name" value="Peptidase_S54_rhomboid_dom"/>
</dbReference>
<evidence type="ECO:0000313" key="10">
    <source>
        <dbReference type="Proteomes" id="UP000217171"/>
    </source>
</evidence>
<dbReference type="Proteomes" id="UP000217171">
    <property type="component" value="Chromosome"/>
</dbReference>
<keyword evidence="4" id="KW-0378">Hydrolase</keyword>
<proteinExistence type="inferred from homology"/>
<feature type="transmembrane region" description="Helical" evidence="7">
    <location>
        <begin position="105"/>
        <end position="123"/>
    </location>
</feature>
<dbReference type="GO" id="GO:0016020">
    <property type="term" value="C:membrane"/>
    <property type="evidence" value="ECO:0007669"/>
    <property type="project" value="UniProtKB-SubCell"/>
</dbReference>
<keyword evidence="6 7" id="KW-0472">Membrane</keyword>
<evidence type="ECO:0000256" key="5">
    <source>
        <dbReference type="ARBA" id="ARBA00022989"/>
    </source>
</evidence>
<gene>
    <name evidence="9" type="ORF">B1s21160_00050</name>
</gene>
<feature type="transmembrane region" description="Helical" evidence="7">
    <location>
        <begin position="81"/>
        <end position="99"/>
    </location>
</feature>
<dbReference type="InterPro" id="IPR035952">
    <property type="entry name" value="Rhomboid-like_sf"/>
</dbReference>
<dbReference type="Gene3D" id="1.20.1540.10">
    <property type="entry name" value="Rhomboid-like"/>
    <property type="match status" value="1"/>
</dbReference>
<evidence type="ECO:0000313" key="9">
    <source>
        <dbReference type="EMBL" id="ASY12775.1"/>
    </source>
</evidence>
<dbReference type="GO" id="GO:0006508">
    <property type="term" value="P:proteolysis"/>
    <property type="evidence" value="ECO:0007669"/>
    <property type="project" value="UniProtKB-KW"/>
</dbReference>
<evidence type="ECO:0000259" key="8">
    <source>
        <dbReference type="Pfam" id="PF01694"/>
    </source>
</evidence>
<protein>
    <submittedName>
        <fullName evidence="9">Rhomboid family serine protease</fullName>
    </submittedName>
</protein>
<evidence type="ECO:0000256" key="4">
    <source>
        <dbReference type="ARBA" id="ARBA00022801"/>
    </source>
</evidence>
<comment type="similarity">
    <text evidence="2">Belongs to the peptidase S54 family.</text>
</comment>
<dbReference type="Pfam" id="PF01694">
    <property type="entry name" value="Rhomboid"/>
    <property type="match status" value="1"/>
</dbReference>
<dbReference type="PANTHER" id="PTHR43731:SF14">
    <property type="entry name" value="PRESENILIN-ASSOCIATED RHOMBOID-LIKE PROTEIN, MITOCHONDRIAL"/>
    <property type="match status" value="1"/>
</dbReference>
<dbReference type="EMBL" id="CP016771">
    <property type="protein sequence ID" value="ASY12775.1"/>
    <property type="molecule type" value="Genomic_DNA"/>
</dbReference>
<evidence type="ECO:0000256" key="7">
    <source>
        <dbReference type="SAM" id="Phobius"/>
    </source>
</evidence>
<dbReference type="InterPro" id="IPR050925">
    <property type="entry name" value="Rhomboid_protease_S54"/>
</dbReference>
<name>A0A249K7Q0_9ACTN</name>
<feature type="transmembrane region" description="Helical" evidence="7">
    <location>
        <begin position="9"/>
        <end position="26"/>
    </location>
</feature>
<feature type="domain" description="Peptidase S54 rhomboid" evidence="8">
    <location>
        <begin position="40"/>
        <end position="170"/>
    </location>
</feature>
<evidence type="ECO:0000256" key="1">
    <source>
        <dbReference type="ARBA" id="ARBA00004141"/>
    </source>
</evidence>
<dbReference type="RefSeq" id="WP_095671882.1">
    <property type="nucleotide sequence ID" value="NZ_CP016771.1"/>
</dbReference>
<dbReference type="KEGG" id="nhi:B1s21160_00050"/>
<dbReference type="AlphaFoldDB" id="A0A249K7Q0"/>
<evidence type="ECO:0000256" key="2">
    <source>
        <dbReference type="ARBA" id="ARBA00009045"/>
    </source>
</evidence>
<reference evidence="9 10" key="1">
    <citation type="submission" date="2016-07" db="EMBL/GenBank/DDBJ databases">
        <title>High microdiversification within the ubiquitous acI lineage of Actinobacteria.</title>
        <authorList>
            <person name="Neuenschwander S.M."/>
            <person name="Salcher M."/>
            <person name="Ghai R."/>
            <person name="Pernthaler J."/>
        </authorList>
    </citation>
    <scope>NUCLEOTIDE SEQUENCE [LARGE SCALE GENOMIC DNA]</scope>
    <source>
        <strain evidence="9">MMS-21-160</strain>
    </source>
</reference>
<accession>A0A249K7Q0</accession>
<keyword evidence="3 7" id="KW-0812">Transmembrane</keyword>
<keyword evidence="5 7" id="KW-1133">Transmembrane helix</keyword>
<keyword evidence="10" id="KW-1185">Reference proteome</keyword>
<evidence type="ECO:0000256" key="3">
    <source>
        <dbReference type="ARBA" id="ARBA00022692"/>
    </source>
</evidence>
<dbReference type="GO" id="GO:0004252">
    <property type="term" value="F:serine-type endopeptidase activity"/>
    <property type="evidence" value="ECO:0007669"/>
    <property type="project" value="InterPro"/>
</dbReference>
<organism evidence="9 10">
    <name type="scientific">Candidatus Nanopelagicus hibericus</name>
    <dbReference type="NCBI Taxonomy" id="1884915"/>
    <lineage>
        <taxon>Bacteria</taxon>
        <taxon>Bacillati</taxon>
        <taxon>Actinomycetota</taxon>
        <taxon>Actinomycetes</taxon>
        <taxon>Candidatus Nanopelagicales</taxon>
        <taxon>Candidatus Nanopelagicaceae</taxon>
        <taxon>Candidatus Nanopelagicus</taxon>
    </lineage>
</organism>
<dbReference type="OrthoDB" id="9807874at2"/>
<evidence type="ECO:0000256" key="6">
    <source>
        <dbReference type="ARBA" id="ARBA00023136"/>
    </source>
</evidence>
<dbReference type="SUPFAM" id="SSF144091">
    <property type="entry name" value="Rhomboid-like"/>
    <property type="match status" value="1"/>
</dbReference>
<dbReference type="PANTHER" id="PTHR43731">
    <property type="entry name" value="RHOMBOID PROTEASE"/>
    <property type="match status" value="1"/>
</dbReference>
<comment type="subcellular location">
    <subcellularLocation>
        <location evidence="1">Membrane</location>
        <topology evidence="1">Multi-pass membrane protein</topology>
    </subcellularLocation>
</comment>